<evidence type="ECO:0000256" key="11">
    <source>
        <dbReference type="ARBA" id="ARBA00022840"/>
    </source>
</evidence>
<dbReference type="PANTHER" id="PTHR45631">
    <property type="entry name" value="OS07G0107800 PROTEIN-RELATED"/>
    <property type="match status" value="1"/>
</dbReference>
<dbReference type="Pfam" id="PF07714">
    <property type="entry name" value="PK_Tyr_Ser-Thr"/>
    <property type="match status" value="3"/>
</dbReference>
<keyword evidence="8" id="KW-0677">Repeat</keyword>
<dbReference type="PROSITE" id="PS00108">
    <property type="entry name" value="PROTEIN_KINASE_ST"/>
    <property type="match status" value="3"/>
</dbReference>
<feature type="transmembrane region" description="Helical" evidence="17">
    <location>
        <begin position="3031"/>
        <end position="3055"/>
    </location>
</feature>
<dbReference type="InterPro" id="IPR024788">
    <property type="entry name" value="Malectin-like_Carb-bd_dom"/>
</dbReference>
<keyword evidence="21" id="KW-1185">Reference proteome</keyword>
<evidence type="ECO:0000313" key="21">
    <source>
        <dbReference type="Proteomes" id="UP000824890"/>
    </source>
</evidence>
<evidence type="ECO:0000256" key="8">
    <source>
        <dbReference type="ARBA" id="ARBA00022737"/>
    </source>
</evidence>
<dbReference type="InterPro" id="IPR032675">
    <property type="entry name" value="LRR_dom_sf"/>
</dbReference>
<evidence type="ECO:0000256" key="16">
    <source>
        <dbReference type="PROSITE-ProRule" id="PRU10141"/>
    </source>
</evidence>
<evidence type="ECO:0000256" key="17">
    <source>
        <dbReference type="SAM" id="Phobius"/>
    </source>
</evidence>
<dbReference type="Pfam" id="PF13855">
    <property type="entry name" value="LRR_8"/>
    <property type="match status" value="3"/>
</dbReference>
<evidence type="ECO:0000256" key="15">
    <source>
        <dbReference type="ARBA" id="ARBA00048679"/>
    </source>
</evidence>
<dbReference type="InterPro" id="IPR001245">
    <property type="entry name" value="Ser-Thr/Tyr_kinase_cat_dom"/>
</dbReference>
<keyword evidence="9 16" id="KW-0547">Nucleotide-binding</keyword>
<evidence type="ECO:0000256" key="6">
    <source>
        <dbReference type="ARBA" id="ARBA00022692"/>
    </source>
</evidence>
<evidence type="ECO:0000259" key="19">
    <source>
        <dbReference type="PROSITE" id="PS50011"/>
    </source>
</evidence>
<protein>
    <recommendedName>
        <fullName evidence="2">non-specific serine/threonine protein kinase</fullName>
        <ecNumber evidence="2">2.7.11.1</ecNumber>
    </recommendedName>
</protein>
<feature type="domain" description="Protein kinase" evidence="19">
    <location>
        <begin position="2209"/>
        <end position="2477"/>
    </location>
</feature>
<dbReference type="Proteomes" id="UP000824890">
    <property type="component" value="Unassembled WGS sequence"/>
</dbReference>
<dbReference type="PROSITE" id="PS50011">
    <property type="entry name" value="PROTEIN_KINASE_DOM"/>
    <property type="match status" value="4"/>
</dbReference>
<feature type="signal peptide" evidence="18">
    <location>
        <begin position="1"/>
        <end position="25"/>
    </location>
</feature>
<dbReference type="Gene3D" id="3.30.200.20">
    <property type="entry name" value="Phosphorylase Kinase, domain 1"/>
    <property type="match status" value="4"/>
</dbReference>
<sequence length="3401" mass="381760">LIMESHCRVLELVLGTLAIIHLVLAQDQQGFISLDCGLPAEELSPYDERWTGLRFTSDATYIQRGKTGRIQANRESEFSKPYTTLRYFPNGTRNCYNLSVEKGRKYLVRATFVYGNYDGLNIKPKFDLYLGPNPWTTIDLQGEVDSGRVEMFHIPTSNSLQICLVKNGATTPLISTLEIRPIVNNTYTPVSGSLNLLFRTFLNKSETEIRYPSDRYDRVWTWLFRNEWTQIYTTLQVNNLNDVYVPPEAALTTAATPTNTNSPLMINWTSRNVDNQYYLYTHFAEIQELRTNDTREFNMTWNGEHYYGPLVPPKFNGITVFSRSGKSCKGGECSLQLKRTNRSTLPPLLNALEVYTVIHFPQSETNENEVVSMQNIKTTYGISRISWQGDPCVPQRLMWDGLNCSNTDMSTPPRITYLNLSSSGLTGTIAASIQNLTQLETLDLSNNNLTGDVPEFLGNMKSLVFINISRNDLSGSIPQALQRKGLDPQGNPRLCFSGSCLLPKPKPFPVAIVASLASVAIILVLLVLTFVLRKKMLSIVGALRRPPFISSSVNVTNANPPVSSIQTNKRRFVYSEVTNMTNNFQRVVGEGGFGIVYHGTLNVNKQVAVKLLSQSSTQGYKQFKAEVDLLMRVHHTNLVNLVGYCNEGDNLALIYEYMPNGDLRHHLSGKGDRSIINWGIRLRIALEAALGLEYLHIGCIPAMVHRDILPYKSVDREERCVQFRHCMITNQPVIDQSREKSHITQWVEFELISGDIRTIMDPNLQGDYDSHSAWRVLDLAMSCANPSSTKRPSMSQVVVELKECLASENSRRNMRRGRMESHSPAKVSMLIDTGMLPGNMDSSLGLLLVTITFAFIYIGHAQDQEGFISLDCGLPANELSPYSDTYTRLSFSSDENFIQSGKIGRIQANQESEFGKPYRTLRYFPNGTRNCYNLSVEKGRNHLIRAYFIYANYDGFDINPNFDLYLGPNLWDTIDLQEQVNGRRAEILHIPISNSLQICLVKTGTTTPFISTLEIRPMGNDTYITDSGSLKFFFRRYLTESENFISDIYDRVWLPYFQREWTQISTTFQVNNSNNGYAPPKAALTTAATPTNSSAPLTIQWNSSNVNNQYYFYRHFAEIQELQTNETREFNIVWNGEVIHSLFTPPKFIAFTIYSASPRTCEGGECSLQLTRTNRSTLPPLLNAIEKLVIKWSNWNHNGCHSESYITRNSVPDFLGNMKSLVFINISMNDLSGLIPQALQRKGLELFSQGNPRLCLSGSCLPPKPKPFPVAIVASVASVAIIIVAVLVLTFVLRKKRPSIVGAQQRQPSISSVNVTYTNSPVSSIQTNKRSFTYSEVLNMTNNFQRVVGEGGFGIVYHGTLYGYEQVAVKLLSQSSTQGYKQFKAEVDLLMRVHHTNLVNLVGYCNEGDHLALIYEFVSNGDLRQHLTGKGGRSIINWSIRLQIAVDAASGLEYLHIGCIPPMVHRDVKTTNILLDEQFKARLADFGLSRSFPVGDESHVSMMIAGTPGYLDPEYYRTNRLTEKSDVYSFGIVLLEMITNQPVIDQSREKSHITEWVGLEVNSGDIRSIMDPNLQEDYDSDSAWRIFDLAMSCVNPSSKRRPSMSQVVVELKECLESEKSRRNMSRGRMDSHRSAEVTVLNMESSFWLLLVLLATLAIIHIIQAQDQEEFTSLDCGLPADELSPYIETYTHLNFSSDATFIQSGKTARIQMDRLEKPYATIRYFPDGRRNCYNLNVQMGRKYLIRASFIYGNYDGLDSPPVFDLYLGPNLWATIDVGTWLNGIWNHILHIPTSNLLQICLAKTGETTPLISALELRPMGKDSYTTKSGSLKSHRRYYLSKSGYDIRYSSDIYDRVWSPYFKKENWTHISTDLDVVNSNKYAIPKDVLKNAATPTSVSSPLTIEWIPDNPDDQYYFYAHFAEIQDLQANETREFNVLWNGVQQSGPFIPRRRIIDTISSKSPLICTGGKCSFQLIRTKRSTLPPLLNALEFYTLIQFTQSETDESDVGAIKNIAATYALNRISWQGDPCVPQQFRWDGLNCTNTNMSTPPRITTLNLSSSGLTGTIAAAIQNLTQLETMDFSNNNLTGGLPDFLGNMKSLSVINLSGNNLSGSIPQALQREGLKLLVEGNPKLCFSDSCIKPHKKKPVVPIVASVVSAAVVIAILVLFLIFKNKKSTVLQGQPRKSRMKLKFANKNSKRFTYSEIIQMTNNFQRVLGKGGFGMVYHGTVNDSDQVAVKVLSKSSAQGYKEFKAEVDLLVRVHHTNLVVLVGYCYESDHLALVYEFLPNADLKQHLSGKRGRSVINWSVRLHIALDTALGLEYLHIGCTPPMVHRDVKTANILLDENFKAKLADFGLSRSFQSRGESQESTVIAGTIGYLDPEYYRTGRLAEKSDVYSYGVVLLEMITNQPVISKECNIAEWVGSTLNQSDITEIMDPNLGGVYETNSAWRALELAMSCADPISSKRPTMSQMFFLDFVSCYSLTYWQACSIFSMNELTMVMFKQAVIDRFSPEKQVAYFFFTKKTINSIGRPMSLESRVFAIIGLIQAQDQQGFISLDCGLPVTEPSPYNELSTGLQFSSDAKFIQSGKIGKIQANLESQYLKPYTRLRYFPEGIRNCYNLPVENNRKYLIRARFVYGNYDDLNTYPQFDLHLGPNPWATIDLQEFVNGTVNEIIHTQTSNSLQICLVKTGKTTPMISALELRPLGNNSYNTESGSLNLFIRMYANKTDGLLRYPDDAYDRSWFNFLSTSWSQIFTTLEVSNDNNYAPPKKALATAAIPSNLSAPLTVSWTPEKHGDQYYLYSHFAEIQDLHANDTREFDVLWNGAVTIEAFVPSKLLIDTFMNKSPETCDGGKCSYQLIKTSKSTLPPLLNALEIYTVIQFPQSETDENDVVAIKDIETAYGLSRIKWQGDPCVPQMYAWDGLNCSYTAISTPPRITSLNLSSSGLTGTIAAGIQNLTLLQKLDLSNNKLTGAVPEFLVQMTSLVIINLRGNDLTGHVPQALQRNGLELLVEGNPRLCLSGSCTKDSKKKFPLIIVASVASVAIIVIVLVLVFVLKKKKPSSVEAAQLPPITPNIKPSIETKKRRFTYSEVMKMTNNFQTVVGEGGFGVVCHGTLNDSEQVAVKLLSQSSSQGYKHFKAEVDLLLRVHYTNLVNLVGYCDEGDHLALIYEFMPNGDLKQHLSGKRGGSIFKWGSRLQIALEAALGLEYLHVGCTPPIVHRDIKTTNILLDQQLKAKIADFGLSRSFPVGGETHVSTVVAGTPGYLDPEYYHTSRLGEKSDVYSFGIVLLEMITNQPVIDQSRQRSHIAQWVGFELNRGDITSIIDPNLHRDYESRSVWRALELAMSCVNPSSLNRPNMSQVANELKECLASENSRRNMNMDSQSSPEVSISFDTGMFPRAR</sequence>
<comment type="catalytic activity">
    <reaction evidence="15">
        <text>L-seryl-[protein] + ATP = O-phospho-L-seryl-[protein] + ADP + H(+)</text>
        <dbReference type="Rhea" id="RHEA:17989"/>
        <dbReference type="Rhea" id="RHEA-COMP:9863"/>
        <dbReference type="Rhea" id="RHEA-COMP:11604"/>
        <dbReference type="ChEBI" id="CHEBI:15378"/>
        <dbReference type="ChEBI" id="CHEBI:29999"/>
        <dbReference type="ChEBI" id="CHEBI:30616"/>
        <dbReference type="ChEBI" id="CHEBI:83421"/>
        <dbReference type="ChEBI" id="CHEBI:456216"/>
        <dbReference type="EC" id="2.7.11.1"/>
    </reaction>
</comment>
<feature type="binding site" evidence="16">
    <location>
        <position position="1370"/>
    </location>
    <ligand>
        <name>ATP</name>
        <dbReference type="ChEBI" id="CHEBI:30616"/>
    </ligand>
</feature>
<dbReference type="SMART" id="SM00369">
    <property type="entry name" value="LRR_TYP"/>
    <property type="match status" value="6"/>
</dbReference>
<evidence type="ECO:0000256" key="7">
    <source>
        <dbReference type="ARBA" id="ARBA00022729"/>
    </source>
</evidence>
<keyword evidence="13 17" id="KW-0472">Membrane</keyword>
<evidence type="ECO:0000256" key="14">
    <source>
        <dbReference type="ARBA" id="ARBA00047899"/>
    </source>
</evidence>
<keyword evidence="7 18" id="KW-0732">Signal</keyword>
<evidence type="ECO:0000256" key="18">
    <source>
        <dbReference type="SAM" id="SignalP"/>
    </source>
</evidence>
<comment type="caution">
    <text evidence="20">The sequence shown here is derived from an EMBL/GenBank/DDBJ whole genome shotgun (WGS) entry which is preliminary data.</text>
</comment>
<dbReference type="EMBL" id="JAGKQM010000010">
    <property type="protein sequence ID" value="KAH0906828.1"/>
    <property type="molecule type" value="Genomic_DNA"/>
</dbReference>
<feature type="non-terminal residue" evidence="20">
    <location>
        <position position="1"/>
    </location>
</feature>
<keyword evidence="12 17" id="KW-1133">Transmembrane helix</keyword>
<feature type="transmembrane region" description="Helical" evidence="17">
    <location>
        <begin position="2147"/>
        <end position="2170"/>
    </location>
</feature>
<proteinExistence type="predicted"/>
<feature type="binding site" evidence="16">
    <location>
        <position position="3124"/>
    </location>
    <ligand>
        <name>ATP</name>
        <dbReference type="ChEBI" id="CHEBI:30616"/>
    </ligand>
</feature>
<dbReference type="PROSITE" id="PS51450">
    <property type="entry name" value="LRR"/>
    <property type="match status" value="1"/>
</dbReference>
<dbReference type="Gene3D" id="1.10.510.10">
    <property type="entry name" value="Transferase(Phosphotransferase) domain 1"/>
    <property type="match status" value="5"/>
</dbReference>
<feature type="transmembrane region" description="Helical" evidence="17">
    <location>
        <begin position="1646"/>
        <end position="1663"/>
    </location>
</feature>
<evidence type="ECO:0000256" key="4">
    <source>
        <dbReference type="ARBA" id="ARBA00022614"/>
    </source>
</evidence>
<dbReference type="InterPro" id="IPR011009">
    <property type="entry name" value="Kinase-like_dom_sf"/>
</dbReference>
<feature type="transmembrane region" description="Helical" evidence="17">
    <location>
        <begin position="1268"/>
        <end position="1293"/>
    </location>
</feature>
<feature type="transmembrane region" description="Helical" evidence="17">
    <location>
        <begin position="2472"/>
        <end position="2493"/>
    </location>
</feature>
<dbReference type="PANTHER" id="PTHR45631:SF22">
    <property type="entry name" value="LRR RECEPTOR-LIKE SERINE_THREONINE-PROTEIN KINASE PAM74-RELATED"/>
    <property type="match status" value="1"/>
</dbReference>
<evidence type="ECO:0000256" key="1">
    <source>
        <dbReference type="ARBA" id="ARBA00004167"/>
    </source>
</evidence>
<dbReference type="InterPro" id="IPR001611">
    <property type="entry name" value="Leu-rich_rpt"/>
</dbReference>
<feature type="domain" description="Protein kinase" evidence="19">
    <location>
        <begin position="3096"/>
        <end position="3369"/>
    </location>
</feature>
<dbReference type="InterPro" id="IPR003591">
    <property type="entry name" value="Leu-rich_rpt_typical-subtyp"/>
</dbReference>
<evidence type="ECO:0000256" key="5">
    <source>
        <dbReference type="ARBA" id="ARBA00022679"/>
    </source>
</evidence>
<comment type="catalytic activity">
    <reaction evidence="14">
        <text>L-threonyl-[protein] + ATP = O-phospho-L-threonyl-[protein] + ADP + H(+)</text>
        <dbReference type="Rhea" id="RHEA:46608"/>
        <dbReference type="Rhea" id="RHEA-COMP:11060"/>
        <dbReference type="Rhea" id="RHEA-COMP:11605"/>
        <dbReference type="ChEBI" id="CHEBI:15378"/>
        <dbReference type="ChEBI" id="CHEBI:30013"/>
        <dbReference type="ChEBI" id="CHEBI:30616"/>
        <dbReference type="ChEBI" id="CHEBI:61977"/>
        <dbReference type="ChEBI" id="CHEBI:456216"/>
        <dbReference type="EC" id="2.7.11.1"/>
    </reaction>
</comment>
<feature type="chain" id="PRO_5046458412" description="non-specific serine/threonine protein kinase" evidence="18">
    <location>
        <begin position="26"/>
        <end position="3401"/>
    </location>
</feature>
<evidence type="ECO:0000256" key="3">
    <source>
        <dbReference type="ARBA" id="ARBA00022527"/>
    </source>
</evidence>
<dbReference type="EC" id="2.7.11.1" evidence="2"/>
<evidence type="ECO:0000256" key="12">
    <source>
        <dbReference type="ARBA" id="ARBA00022989"/>
    </source>
</evidence>
<dbReference type="PROSITE" id="PS00107">
    <property type="entry name" value="PROTEIN_KINASE_ATP"/>
    <property type="match status" value="4"/>
</dbReference>
<reference evidence="20 21" key="1">
    <citation type="submission" date="2021-05" db="EMBL/GenBank/DDBJ databases">
        <title>Genome Assembly of Synthetic Allotetraploid Brassica napus Reveals Homoeologous Exchanges between Subgenomes.</title>
        <authorList>
            <person name="Davis J.T."/>
        </authorList>
    </citation>
    <scope>NUCLEOTIDE SEQUENCE [LARGE SCALE GENOMIC DNA]</scope>
    <source>
        <strain evidence="21">cv. Da-Ae</strain>
        <tissue evidence="20">Seedling</tissue>
    </source>
</reference>
<accession>A0ABQ8BQ25</accession>
<evidence type="ECO:0000256" key="2">
    <source>
        <dbReference type="ARBA" id="ARBA00012513"/>
    </source>
</evidence>
<dbReference type="Pfam" id="PF00069">
    <property type="entry name" value="Pkinase"/>
    <property type="match status" value="1"/>
</dbReference>
<dbReference type="InterPro" id="IPR000719">
    <property type="entry name" value="Prot_kinase_dom"/>
</dbReference>
<dbReference type="InterPro" id="IPR008271">
    <property type="entry name" value="Ser/Thr_kinase_AS"/>
</dbReference>
<keyword evidence="6 17" id="KW-0812">Transmembrane</keyword>
<evidence type="ECO:0000313" key="20">
    <source>
        <dbReference type="EMBL" id="KAH0906828.1"/>
    </source>
</evidence>
<evidence type="ECO:0000256" key="9">
    <source>
        <dbReference type="ARBA" id="ARBA00022741"/>
    </source>
</evidence>
<gene>
    <name evidence="20" type="ORF">HID58_038655</name>
</gene>
<dbReference type="InterPro" id="IPR017441">
    <property type="entry name" value="Protein_kinase_ATP_BS"/>
</dbReference>
<evidence type="ECO:0000256" key="10">
    <source>
        <dbReference type="ARBA" id="ARBA00022777"/>
    </source>
</evidence>
<feature type="transmembrane region" description="Helical" evidence="17">
    <location>
        <begin position="508"/>
        <end position="532"/>
    </location>
</feature>
<keyword evidence="4" id="KW-0433">Leucine-rich repeat</keyword>
<dbReference type="CDD" id="cd14066">
    <property type="entry name" value="STKc_IRAK"/>
    <property type="match status" value="2"/>
</dbReference>
<feature type="binding site" evidence="16">
    <location>
        <position position="610"/>
    </location>
    <ligand>
        <name>ATP</name>
        <dbReference type="ChEBI" id="CHEBI:30616"/>
    </ligand>
</feature>
<feature type="binding site" evidence="16">
    <location>
        <position position="2237"/>
    </location>
    <ligand>
        <name>ATP</name>
        <dbReference type="ChEBI" id="CHEBI:30616"/>
    </ligand>
</feature>
<name>A0ABQ8BQ25_BRANA</name>
<feature type="transmembrane region" description="Helical" evidence="17">
    <location>
        <begin position="844"/>
        <end position="860"/>
    </location>
</feature>
<dbReference type="SUPFAM" id="SSF56112">
    <property type="entry name" value="Protein kinase-like (PK-like)"/>
    <property type="match status" value="4"/>
</dbReference>
<keyword evidence="11 16" id="KW-0067">ATP-binding</keyword>
<organism evidence="20 21">
    <name type="scientific">Brassica napus</name>
    <name type="common">Rape</name>
    <dbReference type="NCBI Taxonomy" id="3708"/>
    <lineage>
        <taxon>Eukaryota</taxon>
        <taxon>Viridiplantae</taxon>
        <taxon>Streptophyta</taxon>
        <taxon>Embryophyta</taxon>
        <taxon>Tracheophyta</taxon>
        <taxon>Spermatophyta</taxon>
        <taxon>Magnoliopsida</taxon>
        <taxon>eudicotyledons</taxon>
        <taxon>Gunneridae</taxon>
        <taxon>Pentapetalae</taxon>
        <taxon>rosids</taxon>
        <taxon>malvids</taxon>
        <taxon>Brassicales</taxon>
        <taxon>Brassicaceae</taxon>
        <taxon>Brassiceae</taxon>
        <taxon>Brassica</taxon>
    </lineage>
</organism>
<keyword evidence="3" id="KW-0723">Serine/threonine-protein kinase</keyword>
<dbReference type="Gene3D" id="3.80.10.10">
    <property type="entry name" value="Ribonuclease Inhibitor"/>
    <property type="match status" value="3"/>
</dbReference>
<dbReference type="SMART" id="SM00220">
    <property type="entry name" value="S_TKc"/>
    <property type="match status" value="3"/>
</dbReference>
<keyword evidence="5" id="KW-0808">Transferase</keyword>
<keyword evidence="10" id="KW-0418">Kinase</keyword>
<feature type="domain" description="Protein kinase" evidence="19">
    <location>
        <begin position="582"/>
        <end position="1024"/>
    </location>
</feature>
<feature type="domain" description="Protein kinase" evidence="19">
    <location>
        <begin position="1342"/>
        <end position="1615"/>
    </location>
</feature>
<comment type="subcellular location">
    <subcellularLocation>
        <location evidence="1">Membrane</location>
        <topology evidence="1">Single-pass membrane protein</topology>
    </subcellularLocation>
</comment>
<evidence type="ECO:0000256" key="13">
    <source>
        <dbReference type="ARBA" id="ARBA00023136"/>
    </source>
</evidence>
<dbReference type="Pfam" id="PF12819">
    <property type="entry name" value="Malectin_like"/>
    <property type="match status" value="4"/>
</dbReference>
<dbReference type="SUPFAM" id="SSF52058">
    <property type="entry name" value="L domain-like"/>
    <property type="match status" value="3"/>
</dbReference>